<reference evidence="10 11" key="1">
    <citation type="submission" date="2016-10" db="EMBL/GenBank/DDBJ databases">
        <authorList>
            <person name="de Groot N.N."/>
        </authorList>
    </citation>
    <scope>NUCLEOTIDE SEQUENCE [LARGE SCALE GENOMIC DNA]</scope>
    <source>
        <strain evidence="10 11">DSM 22187</strain>
    </source>
</reference>
<organism evidence="10 11">
    <name type="scientific">Halohasta litchfieldiae</name>
    <dbReference type="NCBI Taxonomy" id="1073996"/>
    <lineage>
        <taxon>Archaea</taxon>
        <taxon>Methanobacteriati</taxon>
        <taxon>Methanobacteriota</taxon>
        <taxon>Stenosarchaea group</taxon>
        <taxon>Halobacteria</taxon>
        <taxon>Halobacteriales</taxon>
        <taxon>Haloferacaceae</taxon>
        <taxon>Halohasta</taxon>
    </lineage>
</organism>
<dbReference type="GO" id="GO:0051213">
    <property type="term" value="F:dioxygenase activity"/>
    <property type="evidence" value="ECO:0007669"/>
    <property type="project" value="UniProtKB-KW"/>
</dbReference>
<dbReference type="PANTHER" id="PTHR43756">
    <property type="entry name" value="CHOLINE MONOOXYGENASE, CHLOROPLASTIC"/>
    <property type="match status" value="1"/>
</dbReference>
<keyword evidence="3" id="KW-0479">Metal-binding</keyword>
<dbReference type="SUPFAM" id="SSF55961">
    <property type="entry name" value="Bet v1-like"/>
    <property type="match status" value="1"/>
</dbReference>
<keyword evidence="2" id="KW-0001">2Fe-2S</keyword>
<dbReference type="Pfam" id="PF00355">
    <property type="entry name" value="Rieske"/>
    <property type="match status" value="1"/>
</dbReference>
<dbReference type="Pfam" id="PF00848">
    <property type="entry name" value="Ring_hydroxyl_A"/>
    <property type="match status" value="1"/>
</dbReference>
<evidence type="ECO:0000256" key="7">
    <source>
        <dbReference type="ARBA" id="ARBA00023014"/>
    </source>
</evidence>
<evidence type="ECO:0000256" key="3">
    <source>
        <dbReference type="ARBA" id="ARBA00022723"/>
    </source>
</evidence>
<dbReference type="InterPro" id="IPR015881">
    <property type="entry name" value="ARHD_Rieske_2Fe_2S"/>
</dbReference>
<dbReference type="PROSITE" id="PS00570">
    <property type="entry name" value="RING_HYDROXYL_ALPHA"/>
    <property type="match status" value="1"/>
</dbReference>
<evidence type="ECO:0000256" key="1">
    <source>
        <dbReference type="ARBA" id="ARBA00008751"/>
    </source>
</evidence>
<dbReference type="Gene3D" id="2.102.10.10">
    <property type="entry name" value="Rieske [2Fe-2S] iron-sulphur domain"/>
    <property type="match status" value="1"/>
</dbReference>
<keyword evidence="4" id="KW-0223">Dioxygenase</keyword>
<dbReference type="InterPro" id="IPR036922">
    <property type="entry name" value="Rieske_2Fe-2S_sf"/>
</dbReference>
<proteinExistence type="inferred from homology"/>
<dbReference type="Gene3D" id="3.90.380.10">
    <property type="entry name" value="Naphthalene 1,2-dioxygenase Alpha Subunit, Chain A, domain 1"/>
    <property type="match status" value="1"/>
</dbReference>
<evidence type="ECO:0000256" key="8">
    <source>
        <dbReference type="ARBA" id="ARBA00023027"/>
    </source>
</evidence>
<keyword evidence="5" id="KW-0560">Oxidoreductase</keyword>
<name>A0A1H6S8B4_9EURY</name>
<evidence type="ECO:0000313" key="11">
    <source>
        <dbReference type="Proteomes" id="UP000198888"/>
    </source>
</evidence>
<dbReference type="InterPro" id="IPR017941">
    <property type="entry name" value="Rieske_2Fe-2S"/>
</dbReference>
<dbReference type="SUPFAM" id="SSF50022">
    <property type="entry name" value="ISP domain"/>
    <property type="match status" value="1"/>
</dbReference>
<sequence>MNRSSSDNKHGRINEIIEKTGSAINGGRYPLEIMNNSDLYPLELRRIFGQAWVYMGHVSEFEEPGDYARRYIGEDPFILTRDENGELHAFLDSCMHRGAQFCTAENGNTSHFRCPYHGWTYKNDGTLQGMPHMSEAYQDLDDEEITLEEACLETYRGLIFGRIAEEGPSLEAYLGDFTWYLDVLFGATEAGMTVVGEPHRWESSHDWKTSADNFSGDSYHVLTTHQAGLETETFSKDPWEELDDFPAASYLACTDRHSIGYYLSEDGETFMGYPEEITDYLNPELSAEQRELFGRSVFHFGSVFPNMSLIHGIQSGGWGGPWACIRKWNPRGPGTTETTSWWLVPKEFADDESFLSDSHRGWESLSPGGAFESDDLTIWEGISNSSGAVTHELRDTRGNMQQGMGEMTDEVDTIEDPLHGPADVTSKGLYFDERNSRTILQSWYEMMSETSKSDNDPEMEAEP</sequence>
<gene>
    <name evidence="10" type="ORF">SAMN05444271_103146</name>
</gene>
<dbReference type="AlphaFoldDB" id="A0A1H6S8B4"/>
<comment type="similarity">
    <text evidence="1">Belongs to the bacterial ring-hydroxylating dioxygenase alpha subunit family.</text>
</comment>
<dbReference type="PRINTS" id="PR00090">
    <property type="entry name" value="RNGDIOXGNASE"/>
</dbReference>
<feature type="domain" description="Rieske" evidence="9">
    <location>
        <begin position="53"/>
        <end position="161"/>
    </location>
</feature>
<evidence type="ECO:0000256" key="4">
    <source>
        <dbReference type="ARBA" id="ARBA00022964"/>
    </source>
</evidence>
<dbReference type="InterPro" id="IPR015879">
    <property type="entry name" value="Ring_hydroxy_dOase_asu_C_dom"/>
</dbReference>
<keyword evidence="8" id="KW-0520">NAD</keyword>
<evidence type="ECO:0000256" key="6">
    <source>
        <dbReference type="ARBA" id="ARBA00023004"/>
    </source>
</evidence>
<dbReference type="GO" id="GO:0051537">
    <property type="term" value="F:2 iron, 2 sulfur cluster binding"/>
    <property type="evidence" value="ECO:0007669"/>
    <property type="project" value="UniProtKB-KW"/>
</dbReference>
<dbReference type="STRING" id="1073996.SAMN05444271_103146"/>
<evidence type="ECO:0000256" key="5">
    <source>
        <dbReference type="ARBA" id="ARBA00023002"/>
    </source>
</evidence>
<dbReference type="GO" id="GO:0005506">
    <property type="term" value="F:iron ion binding"/>
    <property type="evidence" value="ECO:0007669"/>
    <property type="project" value="InterPro"/>
</dbReference>
<keyword evidence="7" id="KW-0411">Iron-sulfur</keyword>
<keyword evidence="6" id="KW-0408">Iron</keyword>
<evidence type="ECO:0000259" key="9">
    <source>
        <dbReference type="PROSITE" id="PS51296"/>
    </source>
</evidence>
<evidence type="ECO:0000313" key="10">
    <source>
        <dbReference type="EMBL" id="SEI59965.1"/>
    </source>
</evidence>
<protein>
    <submittedName>
        <fullName evidence="10">Ring hydroxylating alpha subunit (Catalytic domain)</fullName>
    </submittedName>
</protein>
<keyword evidence="11" id="KW-1185">Reference proteome</keyword>
<dbReference type="Proteomes" id="UP000198888">
    <property type="component" value="Unassembled WGS sequence"/>
</dbReference>
<dbReference type="InterPro" id="IPR001663">
    <property type="entry name" value="Rng_hydr_dOase-A"/>
</dbReference>
<accession>A0A1H6S8B4</accession>
<dbReference type="PANTHER" id="PTHR43756:SF1">
    <property type="entry name" value="3-PHENYLPROPIONATE_CINNAMIC ACID DIOXYGENASE SUBUNIT ALPHA"/>
    <property type="match status" value="1"/>
</dbReference>
<dbReference type="EMBL" id="FNYR01000003">
    <property type="protein sequence ID" value="SEI59965.1"/>
    <property type="molecule type" value="Genomic_DNA"/>
</dbReference>
<evidence type="ECO:0000256" key="2">
    <source>
        <dbReference type="ARBA" id="ARBA00022714"/>
    </source>
</evidence>
<dbReference type="PROSITE" id="PS51296">
    <property type="entry name" value="RIESKE"/>
    <property type="match status" value="1"/>
</dbReference>